<dbReference type="RefSeq" id="WP_006063967.1">
    <property type="nucleotide sequence ID" value="NZ_KB290831.1"/>
</dbReference>
<dbReference type="Pfam" id="PF01774">
    <property type="entry name" value="UreD"/>
    <property type="match status" value="1"/>
</dbReference>
<evidence type="ECO:0000256" key="3">
    <source>
        <dbReference type="HAMAP-Rule" id="MF_01384"/>
    </source>
</evidence>
<comment type="subcellular location">
    <subcellularLocation>
        <location evidence="3">Cytoplasm</location>
    </subcellularLocation>
</comment>
<comment type="caution">
    <text evidence="5">The sequence shown here is derived from an EMBL/GenBank/DDBJ whole genome shotgun (WGS) entry which is preliminary data.</text>
</comment>
<dbReference type="InterPro" id="IPR002669">
    <property type="entry name" value="UreD"/>
</dbReference>
<comment type="similarity">
    <text evidence="1 3">Belongs to the UreD family.</text>
</comment>
<dbReference type="GO" id="GO:0005737">
    <property type="term" value="C:cytoplasm"/>
    <property type="evidence" value="ECO:0007669"/>
    <property type="project" value="UniProtKB-SubCell"/>
</dbReference>
<dbReference type="PANTHER" id="PTHR33643:SF1">
    <property type="entry name" value="UREASE ACCESSORY PROTEIN D"/>
    <property type="match status" value="1"/>
</dbReference>
<gene>
    <name evidence="3" type="primary">ureD</name>
    <name evidence="5" type="ORF">HMPREF9997_01738</name>
</gene>
<dbReference type="AlphaFoldDB" id="L1MEY3"/>
<comment type="function">
    <text evidence="3">Required for maturation of urease via the functional incorporation of the urease nickel metallocenter.</text>
</comment>
<dbReference type="GO" id="GO:0016151">
    <property type="term" value="F:nickel cation binding"/>
    <property type="evidence" value="ECO:0007669"/>
    <property type="project" value="UniProtKB-UniRule"/>
</dbReference>
<evidence type="ECO:0000313" key="6">
    <source>
        <dbReference type="Proteomes" id="UP000010445"/>
    </source>
</evidence>
<name>L1MEY3_9CORY</name>
<accession>L1MEY3</accession>
<dbReference type="OrthoDB" id="9807968at2"/>
<dbReference type="PATRIC" id="fig|1035195.3.peg.1572"/>
<feature type="compositionally biased region" description="Basic and acidic residues" evidence="4">
    <location>
        <begin position="12"/>
        <end position="21"/>
    </location>
</feature>
<evidence type="ECO:0000256" key="1">
    <source>
        <dbReference type="ARBA" id="ARBA00007177"/>
    </source>
</evidence>
<organism evidence="5 6">
    <name type="scientific">Corynebacterium durum F0235</name>
    <dbReference type="NCBI Taxonomy" id="1035195"/>
    <lineage>
        <taxon>Bacteria</taxon>
        <taxon>Bacillati</taxon>
        <taxon>Actinomycetota</taxon>
        <taxon>Actinomycetes</taxon>
        <taxon>Mycobacteriales</taxon>
        <taxon>Corynebacteriaceae</taxon>
        <taxon>Corynebacterium</taxon>
    </lineage>
</organism>
<comment type="subunit">
    <text evidence="3">UreD, UreF and UreG form a complex that acts as a GTP-hydrolysis-dependent molecular chaperone, activating the urease apoprotein by helping to assemble the nickel containing metallocenter of UreC. The UreE protein probably delivers the nickel.</text>
</comment>
<dbReference type="HAMAP" id="MF_01384">
    <property type="entry name" value="UreD"/>
    <property type="match status" value="1"/>
</dbReference>
<dbReference type="Proteomes" id="UP000010445">
    <property type="component" value="Unassembled WGS sequence"/>
</dbReference>
<keyword evidence="3" id="KW-0996">Nickel insertion</keyword>
<evidence type="ECO:0000256" key="2">
    <source>
        <dbReference type="ARBA" id="ARBA00023186"/>
    </source>
</evidence>
<dbReference type="HOGENOM" id="CLU_056339_5_0_11"/>
<protein>
    <recommendedName>
        <fullName evidence="3">Urease accessory protein UreD</fullName>
    </recommendedName>
</protein>
<keyword evidence="2 3" id="KW-0143">Chaperone</keyword>
<proteinExistence type="inferred from homology"/>
<sequence length="278" mass="30330">MTAEQPTGELSLRIERRRDANGGDGSSVATSQFHRGALRVLRPYYADDSGQATYTVINPGGAYFGGDTYQLTLDVADNAALRVTTQSATKVYKTPQGPAHQTMHITLGESARLDYVPDQLIVYENGSYRQDTTVDMQPSSSLTMSEIITPGWSPSGERFTYTELRMRTEIRVCSELFAIDQLRILPAEESVTGIGFMEGFTHIGQLIFVSRMVAQPAVADALAELVRTSDTHSGLTHAGRPLPLIDDAPVCLVIRSLAHSTEAIARLHEQATDIVKDA</sequence>
<keyword evidence="6" id="KW-1185">Reference proteome</keyword>
<dbReference type="PANTHER" id="PTHR33643">
    <property type="entry name" value="UREASE ACCESSORY PROTEIN D"/>
    <property type="match status" value="1"/>
</dbReference>
<evidence type="ECO:0000256" key="4">
    <source>
        <dbReference type="SAM" id="MobiDB-lite"/>
    </source>
</evidence>
<reference evidence="5 6" key="1">
    <citation type="submission" date="2012-05" db="EMBL/GenBank/DDBJ databases">
        <authorList>
            <person name="Weinstock G."/>
            <person name="Sodergren E."/>
            <person name="Lobos E.A."/>
            <person name="Fulton L."/>
            <person name="Fulton R."/>
            <person name="Courtney L."/>
            <person name="Fronick C."/>
            <person name="O'Laughlin M."/>
            <person name="Godfrey J."/>
            <person name="Wilson R.M."/>
            <person name="Miner T."/>
            <person name="Farmer C."/>
            <person name="Delehaunty K."/>
            <person name="Cordes M."/>
            <person name="Minx P."/>
            <person name="Tomlinson C."/>
            <person name="Chen J."/>
            <person name="Wollam A."/>
            <person name="Pepin K.H."/>
            <person name="Bhonagiri V."/>
            <person name="Zhang X."/>
            <person name="Suruliraj S."/>
            <person name="Warren W."/>
            <person name="Mitreva M."/>
            <person name="Mardis E.R."/>
            <person name="Wilson R.K."/>
        </authorList>
    </citation>
    <scope>NUCLEOTIDE SEQUENCE [LARGE SCALE GENOMIC DNA]</scope>
    <source>
        <strain evidence="5 6">F0235</strain>
    </source>
</reference>
<dbReference type="STRING" id="1035195.HMPREF9997_01738"/>
<dbReference type="EMBL" id="AMEM01000023">
    <property type="protein sequence ID" value="EKX89496.1"/>
    <property type="molecule type" value="Genomic_DNA"/>
</dbReference>
<keyword evidence="3" id="KW-0963">Cytoplasm</keyword>
<evidence type="ECO:0000313" key="5">
    <source>
        <dbReference type="EMBL" id="EKX89496.1"/>
    </source>
</evidence>
<feature type="region of interest" description="Disordered" evidence="4">
    <location>
        <begin position="1"/>
        <end position="29"/>
    </location>
</feature>
<dbReference type="eggNOG" id="COG0829">
    <property type="taxonomic scope" value="Bacteria"/>
</dbReference>